<reference evidence="5" key="1">
    <citation type="journal article" date="2019" name="Int. J. Syst. Evol. Microbiol.">
        <title>The Global Catalogue of Microorganisms (GCM) 10K type strain sequencing project: providing services to taxonomists for standard genome sequencing and annotation.</title>
        <authorList>
            <consortium name="The Broad Institute Genomics Platform"/>
            <consortium name="The Broad Institute Genome Sequencing Center for Infectious Disease"/>
            <person name="Wu L."/>
            <person name="Ma J."/>
        </authorList>
    </citation>
    <scope>NUCLEOTIDE SEQUENCE [LARGE SCALE GENOMIC DNA]</scope>
    <source>
        <strain evidence="5">JCM 16702</strain>
    </source>
</reference>
<evidence type="ECO:0000256" key="1">
    <source>
        <dbReference type="ARBA" id="ARBA00022737"/>
    </source>
</evidence>
<dbReference type="EMBL" id="BAAAZG010000026">
    <property type="protein sequence ID" value="GAA4079289.1"/>
    <property type="molecule type" value="Genomic_DNA"/>
</dbReference>
<dbReference type="PROSITE" id="PS50297">
    <property type="entry name" value="ANK_REP_REGION"/>
    <property type="match status" value="2"/>
</dbReference>
<dbReference type="PROSITE" id="PS50088">
    <property type="entry name" value="ANK_REPEAT"/>
    <property type="match status" value="2"/>
</dbReference>
<evidence type="ECO:0000313" key="4">
    <source>
        <dbReference type="EMBL" id="GAA4079289.1"/>
    </source>
</evidence>
<dbReference type="InterPro" id="IPR002110">
    <property type="entry name" value="Ankyrin_rpt"/>
</dbReference>
<protein>
    <recommendedName>
        <fullName evidence="6">Ankyrin repeat domain-containing protein</fullName>
    </recommendedName>
</protein>
<keyword evidence="1" id="KW-0677">Repeat</keyword>
<organism evidence="4 5">
    <name type="scientific">Actinomadura miaoliensis</name>
    <dbReference type="NCBI Taxonomy" id="430685"/>
    <lineage>
        <taxon>Bacteria</taxon>
        <taxon>Bacillati</taxon>
        <taxon>Actinomycetota</taxon>
        <taxon>Actinomycetes</taxon>
        <taxon>Streptosporangiales</taxon>
        <taxon>Thermomonosporaceae</taxon>
        <taxon>Actinomadura</taxon>
    </lineage>
</organism>
<dbReference type="Pfam" id="PF12796">
    <property type="entry name" value="Ank_2"/>
    <property type="match status" value="1"/>
</dbReference>
<evidence type="ECO:0000256" key="2">
    <source>
        <dbReference type="ARBA" id="ARBA00023043"/>
    </source>
</evidence>
<feature type="repeat" description="ANK" evidence="3">
    <location>
        <begin position="76"/>
        <end position="108"/>
    </location>
</feature>
<dbReference type="Proteomes" id="UP001500683">
    <property type="component" value="Unassembled WGS sequence"/>
</dbReference>
<dbReference type="Gene3D" id="1.25.40.20">
    <property type="entry name" value="Ankyrin repeat-containing domain"/>
    <property type="match status" value="1"/>
</dbReference>
<dbReference type="InterPro" id="IPR036770">
    <property type="entry name" value="Ankyrin_rpt-contain_sf"/>
</dbReference>
<proteinExistence type="predicted"/>
<sequence length="139" mass="14590">MASEAADTALFEAIGRDDVAAVEHALACGADPNAVDPRWPAPFLFRALSTAAARGNPEIVRSLLAHGADVDGRDAGGGTALIWACNGGFVECARLLLEAGADVHLRNDDGYTAYGRTPRNQRELIELLRTYGGTRGPAT</sequence>
<name>A0ABP7W2J3_9ACTN</name>
<comment type="caution">
    <text evidence="4">The sequence shown here is derived from an EMBL/GenBank/DDBJ whole genome shotgun (WGS) entry which is preliminary data.</text>
</comment>
<dbReference type="PANTHER" id="PTHR24201">
    <property type="entry name" value="ANK_REP_REGION DOMAIN-CONTAINING PROTEIN"/>
    <property type="match status" value="1"/>
</dbReference>
<accession>A0ABP7W2J3</accession>
<keyword evidence="5" id="KW-1185">Reference proteome</keyword>
<dbReference type="SMART" id="SM00248">
    <property type="entry name" value="ANK"/>
    <property type="match status" value="3"/>
</dbReference>
<dbReference type="RefSeq" id="WP_344949918.1">
    <property type="nucleotide sequence ID" value="NZ_BAAAZG010000026.1"/>
</dbReference>
<dbReference type="SUPFAM" id="SSF48403">
    <property type="entry name" value="Ankyrin repeat"/>
    <property type="match status" value="1"/>
</dbReference>
<gene>
    <name evidence="4" type="ORF">GCM10022214_41960</name>
</gene>
<keyword evidence="2 3" id="KW-0040">ANK repeat</keyword>
<evidence type="ECO:0000256" key="3">
    <source>
        <dbReference type="PROSITE-ProRule" id="PRU00023"/>
    </source>
</evidence>
<dbReference type="PANTHER" id="PTHR24201:SF16">
    <property type="entry name" value="ANKYRIN-1-LIKE-RELATED"/>
    <property type="match status" value="1"/>
</dbReference>
<feature type="repeat" description="ANK" evidence="3">
    <location>
        <begin position="47"/>
        <end position="75"/>
    </location>
</feature>
<dbReference type="InterPro" id="IPR050776">
    <property type="entry name" value="Ank_Repeat/CDKN_Inhibitor"/>
</dbReference>
<evidence type="ECO:0000313" key="5">
    <source>
        <dbReference type="Proteomes" id="UP001500683"/>
    </source>
</evidence>
<evidence type="ECO:0008006" key="6">
    <source>
        <dbReference type="Google" id="ProtNLM"/>
    </source>
</evidence>